<protein>
    <submittedName>
        <fullName evidence="1">Uncharacterized protein</fullName>
    </submittedName>
</protein>
<accession>A0ABQ9H3Q5</accession>
<evidence type="ECO:0000313" key="2">
    <source>
        <dbReference type="Proteomes" id="UP001159363"/>
    </source>
</evidence>
<keyword evidence="2" id="KW-1185">Reference proteome</keyword>
<dbReference type="EMBL" id="JARBHB010000007">
    <property type="protein sequence ID" value="KAJ8878926.1"/>
    <property type="molecule type" value="Genomic_DNA"/>
</dbReference>
<name>A0ABQ9H3Q5_9NEOP</name>
<gene>
    <name evidence="1" type="ORF">PR048_019529</name>
</gene>
<reference evidence="1 2" key="1">
    <citation type="submission" date="2023-02" db="EMBL/GenBank/DDBJ databases">
        <title>LHISI_Scaffold_Assembly.</title>
        <authorList>
            <person name="Stuart O.P."/>
            <person name="Cleave R."/>
            <person name="Magrath M.J.L."/>
            <person name="Mikheyev A.S."/>
        </authorList>
    </citation>
    <scope>NUCLEOTIDE SEQUENCE [LARGE SCALE GENOMIC DNA]</scope>
    <source>
        <strain evidence="1">Daus_M_001</strain>
        <tissue evidence="1">Leg muscle</tissue>
    </source>
</reference>
<comment type="caution">
    <text evidence="1">The sequence shown here is derived from an EMBL/GenBank/DDBJ whole genome shotgun (WGS) entry which is preliminary data.</text>
</comment>
<proteinExistence type="predicted"/>
<sequence>MLTTLNAARNKLCPEIIWDFKSFQEGEQTTDKCRAETLSARNRNVFRAGTANGARSGYHRKNSKIQKKISKVCRQPQTYKYLERRDWQKFFNLKNTTLLK</sequence>
<organism evidence="1 2">
    <name type="scientific">Dryococelus australis</name>
    <dbReference type="NCBI Taxonomy" id="614101"/>
    <lineage>
        <taxon>Eukaryota</taxon>
        <taxon>Metazoa</taxon>
        <taxon>Ecdysozoa</taxon>
        <taxon>Arthropoda</taxon>
        <taxon>Hexapoda</taxon>
        <taxon>Insecta</taxon>
        <taxon>Pterygota</taxon>
        <taxon>Neoptera</taxon>
        <taxon>Polyneoptera</taxon>
        <taxon>Phasmatodea</taxon>
        <taxon>Verophasmatodea</taxon>
        <taxon>Anareolatae</taxon>
        <taxon>Phasmatidae</taxon>
        <taxon>Eurycanthinae</taxon>
        <taxon>Dryococelus</taxon>
    </lineage>
</organism>
<evidence type="ECO:0000313" key="1">
    <source>
        <dbReference type="EMBL" id="KAJ8878926.1"/>
    </source>
</evidence>
<dbReference type="Proteomes" id="UP001159363">
    <property type="component" value="Chromosome 6"/>
</dbReference>